<evidence type="ECO:0000256" key="3">
    <source>
        <dbReference type="ARBA" id="ARBA00022723"/>
    </source>
</evidence>
<feature type="domain" description="Malic enzyme NAD-binding" evidence="6">
    <location>
        <begin position="234"/>
        <end position="527"/>
    </location>
</feature>
<feature type="region of interest" description="Disordered" evidence="5">
    <location>
        <begin position="425"/>
        <end position="453"/>
    </location>
</feature>
<reference evidence="8" key="1">
    <citation type="submission" date="2021-01" db="EMBL/GenBank/DDBJ databases">
        <authorList>
            <person name="Corre E."/>
            <person name="Pelletier E."/>
            <person name="Niang G."/>
            <person name="Scheremetjew M."/>
            <person name="Finn R."/>
            <person name="Kale V."/>
            <person name="Holt S."/>
            <person name="Cochrane G."/>
            <person name="Meng A."/>
            <person name="Brown T."/>
            <person name="Cohen L."/>
        </authorList>
    </citation>
    <scope>NUCLEOTIDE SEQUENCE</scope>
    <source>
        <strain evidence="8">CCMP722</strain>
    </source>
</reference>
<evidence type="ECO:0000256" key="4">
    <source>
        <dbReference type="ARBA" id="ARBA00023002"/>
    </source>
</evidence>
<dbReference type="SMART" id="SM00919">
    <property type="entry name" value="Malic_M"/>
    <property type="match status" value="1"/>
</dbReference>
<comment type="cofactor">
    <cofactor evidence="1">
        <name>Mn(2+)</name>
        <dbReference type="ChEBI" id="CHEBI:29035"/>
    </cofactor>
</comment>
<dbReference type="PANTHER" id="PTHR43237:SF4">
    <property type="entry name" value="NADP-DEPENDENT MALIC ENZYME"/>
    <property type="match status" value="1"/>
</dbReference>
<dbReference type="SUPFAM" id="SSF51735">
    <property type="entry name" value="NAD(P)-binding Rossmann-fold domains"/>
    <property type="match status" value="1"/>
</dbReference>
<organism evidence="8">
    <name type="scientific">Pyramimonas obovata</name>
    <dbReference type="NCBI Taxonomy" id="1411642"/>
    <lineage>
        <taxon>Eukaryota</taxon>
        <taxon>Viridiplantae</taxon>
        <taxon>Chlorophyta</taxon>
        <taxon>Pyramimonadophyceae</taxon>
        <taxon>Pyramimonadales</taxon>
        <taxon>Pyramimonadaceae</taxon>
        <taxon>Pyramimonas</taxon>
        <taxon>Pyramimonas incertae sedis</taxon>
    </lineage>
</organism>
<dbReference type="Pfam" id="PF03949">
    <property type="entry name" value="Malic_M"/>
    <property type="match status" value="1"/>
</dbReference>
<proteinExistence type="predicted"/>
<dbReference type="FunFam" id="3.40.50.720:FF:000095">
    <property type="entry name" value="NADP-dependent malic enzyme"/>
    <property type="match status" value="1"/>
</dbReference>
<feature type="region of interest" description="Disordered" evidence="5">
    <location>
        <begin position="24"/>
        <end position="63"/>
    </location>
</feature>
<evidence type="ECO:0000313" key="8">
    <source>
        <dbReference type="EMBL" id="CAD8657501.1"/>
    </source>
</evidence>
<feature type="compositionally biased region" description="Low complexity" evidence="5">
    <location>
        <begin position="482"/>
        <end position="492"/>
    </location>
</feature>
<dbReference type="GO" id="GO:0051287">
    <property type="term" value="F:NAD binding"/>
    <property type="evidence" value="ECO:0007669"/>
    <property type="project" value="InterPro"/>
</dbReference>
<protein>
    <recommendedName>
        <fullName evidence="9">Malic enzyme</fullName>
    </recommendedName>
</protein>
<dbReference type="PANTHER" id="PTHR43237">
    <property type="entry name" value="NADP-DEPENDENT MALIC ENZYME"/>
    <property type="match status" value="1"/>
</dbReference>
<feature type="domain" description="Malic enzyme N-terminal" evidence="7">
    <location>
        <begin position="89"/>
        <end position="222"/>
    </location>
</feature>
<accession>A0A7S0N1I8</accession>
<dbReference type="AlphaFoldDB" id="A0A7S0N1I8"/>
<keyword evidence="3" id="KW-0479">Metal-binding</keyword>
<dbReference type="InterPro" id="IPR046346">
    <property type="entry name" value="Aminoacid_DH-like_N_sf"/>
</dbReference>
<feature type="compositionally biased region" description="Low complexity" evidence="5">
    <location>
        <begin position="30"/>
        <end position="46"/>
    </location>
</feature>
<gene>
    <name evidence="8" type="ORF">POBO1169_LOCUS4954</name>
</gene>
<feature type="region of interest" description="Disordered" evidence="5">
    <location>
        <begin position="465"/>
        <end position="493"/>
    </location>
</feature>
<dbReference type="GO" id="GO:0004470">
    <property type="term" value="F:malic enzyme activity"/>
    <property type="evidence" value="ECO:0007669"/>
    <property type="project" value="InterPro"/>
</dbReference>
<evidence type="ECO:0000259" key="7">
    <source>
        <dbReference type="SMART" id="SM01274"/>
    </source>
</evidence>
<dbReference type="InterPro" id="IPR045213">
    <property type="entry name" value="Malic_NAD-bd_bact_type"/>
</dbReference>
<evidence type="ECO:0000256" key="5">
    <source>
        <dbReference type="SAM" id="MobiDB-lite"/>
    </source>
</evidence>
<keyword evidence="4" id="KW-0560">Oxidoreductase</keyword>
<name>A0A7S0N1I8_9CHLO</name>
<dbReference type="FunFam" id="3.40.50.10380:FF:000003">
    <property type="entry name" value="NADP-dependent malic enzyme"/>
    <property type="match status" value="1"/>
</dbReference>
<dbReference type="InterPro" id="IPR051674">
    <property type="entry name" value="Malate_Decarboxylase"/>
</dbReference>
<evidence type="ECO:0000259" key="6">
    <source>
        <dbReference type="SMART" id="SM00919"/>
    </source>
</evidence>
<evidence type="ECO:0000256" key="2">
    <source>
        <dbReference type="ARBA" id="ARBA00001946"/>
    </source>
</evidence>
<dbReference type="GO" id="GO:0016616">
    <property type="term" value="F:oxidoreductase activity, acting on the CH-OH group of donors, NAD or NADP as acceptor"/>
    <property type="evidence" value="ECO:0007669"/>
    <property type="project" value="InterPro"/>
</dbReference>
<dbReference type="InterPro" id="IPR037062">
    <property type="entry name" value="Malic_N_dom_sf"/>
</dbReference>
<evidence type="ECO:0000256" key="1">
    <source>
        <dbReference type="ARBA" id="ARBA00001936"/>
    </source>
</evidence>
<dbReference type="InterPro" id="IPR036291">
    <property type="entry name" value="NAD(P)-bd_dom_sf"/>
</dbReference>
<sequence>MNLTGNVAQARTFLVSQHLKPLSKHHVHVRATTPSRPSRSRTGSVTCRASNVANEGDQDDEDEGKRFREMSLDYHRVQSGFILGGATTAGKLSVVPTRRLSNQQELSLAYSPGVAHCCTDIAEDPDKVNEYTARGNLVAVISNGTAVLGLGAIGPLASKPVMEGKAVLFKKFAGIDAIDLEVDERDPSKLADIVCALEPTVGAVNLEDIKAPECFQVEEECRARMNIPVFHDDQHGTAIVVAAAVKNALVVVEKRVEDIKVVCNGAGAAAIACLNLLVTMGARRENILVCDSSGVVHSEREGLTAQKAAFATSGPARTLEEAFEGADVCLGLSVAGAFTPAMLERMAERPVVMALSNPIPEIMPDLAMETRPDAVIATGRSDFPNQINNVCAFPYMFRGALDCRAACINEEMKLAATRAIAELAKEPRSTSEGCPSLSPRRLHQRRKSDGSEKDLAALAKGGLPSHTSLTRLTRHDSRANNSSYGDMSSMGGDESEDLTFGPTYIIPKPFDDRLLVRVSTAVAAAAIDSGVSTIPLDLVSYASSLKDMYVMKQGPDGGR</sequence>
<dbReference type="CDD" id="cd05311">
    <property type="entry name" value="NAD_bind_2_malic_enz"/>
    <property type="match status" value="1"/>
</dbReference>
<dbReference type="GO" id="GO:0046872">
    <property type="term" value="F:metal ion binding"/>
    <property type="evidence" value="ECO:0007669"/>
    <property type="project" value="UniProtKB-KW"/>
</dbReference>
<comment type="cofactor">
    <cofactor evidence="2">
        <name>Mg(2+)</name>
        <dbReference type="ChEBI" id="CHEBI:18420"/>
    </cofactor>
</comment>
<dbReference type="SUPFAM" id="SSF53223">
    <property type="entry name" value="Aminoacid dehydrogenase-like, N-terminal domain"/>
    <property type="match status" value="1"/>
</dbReference>
<dbReference type="Gene3D" id="3.40.50.10380">
    <property type="entry name" value="Malic enzyme, N-terminal domain"/>
    <property type="match status" value="1"/>
</dbReference>
<dbReference type="EMBL" id="HBFA01009404">
    <property type="protein sequence ID" value="CAD8657501.1"/>
    <property type="molecule type" value="Transcribed_RNA"/>
</dbReference>
<evidence type="ECO:0008006" key="9">
    <source>
        <dbReference type="Google" id="ProtNLM"/>
    </source>
</evidence>
<dbReference type="SMART" id="SM01274">
    <property type="entry name" value="malic"/>
    <property type="match status" value="1"/>
</dbReference>
<dbReference type="InterPro" id="IPR012302">
    <property type="entry name" value="Malic_NAD-bd"/>
</dbReference>
<dbReference type="InterPro" id="IPR012301">
    <property type="entry name" value="Malic_N_dom"/>
</dbReference>
<dbReference type="Pfam" id="PF00390">
    <property type="entry name" value="malic"/>
    <property type="match status" value="1"/>
</dbReference>
<dbReference type="Gene3D" id="3.40.50.720">
    <property type="entry name" value="NAD(P)-binding Rossmann-like Domain"/>
    <property type="match status" value="1"/>
</dbReference>